<accession>A0AAW1VPD8</accession>
<keyword evidence="2" id="KW-1185">Reference proteome</keyword>
<sequence length="100" mass="10690">MSSPQRLEDRVSIRRGKICGTCILCNILDNDEITYGQSISVVNVGEFASSTNVHIDSSNVMDVTVSVPFALVDEITDASLATEDGASVIADLGIVEAWGW</sequence>
<reference evidence="1 2" key="1">
    <citation type="journal article" date="2023" name="G3 (Bethesda)">
        <title>A chromosome-length genome assembly and annotation of blackberry (Rubus argutus, cv. 'Hillquist').</title>
        <authorList>
            <person name="Bruna T."/>
            <person name="Aryal R."/>
            <person name="Dudchenko O."/>
            <person name="Sargent D.J."/>
            <person name="Mead D."/>
            <person name="Buti M."/>
            <person name="Cavallini A."/>
            <person name="Hytonen T."/>
            <person name="Andres J."/>
            <person name="Pham M."/>
            <person name="Weisz D."/>
            <person name="Mascagni F."/>
            <person name="Usai G."/>
            <person name="Natali L."/>
            <person name="Bassil N."/>
            <person name="Fernandez G.E."/>
            <person name="Lomsadze A."/>
            <person name="Armour M."/>
            <person name="Olukolu B."/>
            <person name="Poorten T."/>
            <person name="Britton C."/>
            <person name="Davik J."/>
            <person name="Ashrafi H."/>
            <person name="Aiden E.L."/>
            <person name="Borodovsky M."/>
            <person name="Worthington M."/>
        </authorList>
    </citation>
    <scope>NUCLEOTIDE SEQUENCE [LARGE SCALE GENOMIC DNA]</scope>
    <source>
        <strain evidence="1">PI 553951</strain>
    </source>
</reference>
<comment type="caution">
    <text evidence="1">The sequence shown here is derived from an EMBL/GenBank/DDBJ whole genome shotgun (WGS) entry which is preliminary data.</text>
</comment>
<dbReference type="EMBL" id="JBEDUW010000097">
    <property type="protein sequence ID" value="KAK9906120.1"/>
    <property type="molecule type" value="Genomic_DNA"/>
</dbReference>
<proteinExistence type="predicted"/>
<gene>
    <name evidence="1" type="ORF">M0R45_002875</name>
</gene>
<evidence type="ECO:0000313" key="1">
    <source>
        <dbReference type="EMBL" id="KAK9906120.1"/>
    </source>
</evidence>
<dbReference type="Proteomes" id="UP001457282">
    <property type="component" value="Unassembled WGS sequence"/>
</dbReference>
<dbReference type="AlphaFoldDB" id="A0AAW1VPD8"/>
<name>A0AAW1VPD8_RUBAR</name>
<evidence type="ECO:0000313" key="2">
    <source>
        <dbReference type="Proteomes" id="UP001457282"/>
    </source>
</evidence>
<organism evidence="1 2">
    <name type="scientific">Rubus argutus</name>
    <name type="common">Southern blackberry</name>
    <dbReference type="NCBI Taxonomy" id="59490"/>
    <lineage>
        <taxon>Eukaryota</taxon>
        <taxon>Viridiplantae</taxon>
        <taxon>Streptophyta</taxon>
        <taxon>Embryophyta</taxon>
        <taxon>Tracheophyta</taxon>
        <taxon>Spermatophyta</taxon>
        <taxon>Magnoliopsida</taxon>
        <taxon>eudicotyledons</taxon>
        <taxon>Gunneridae</taxon>
        <taxon>Pentapetalae</taxon>
        <taxon>rosids</taxon>
        <taxon>fabids</taxon>
        <taxon>Rosales</taxon>
        <taxon>Rosaceae</taxon>
        <taxon>Rosoideae</taxon>
        <taxon>Rosoideae incertae sedis</taxon>
        <taxon>Rubus</taxon>
    </lineage>
</organism>
<protein>
    <submittedName>
        <fullName evidence="1">Uncharacterized protein</fullName>
    </submittedName>
</protein>